<evidence type="ECO:0000256" key="1">
    <source>
        <dbReference type="SAM" id="Phobius"/>
    </source>
</evidence>
<name>A0A4E9EY02_BRUMA</name>
<keyword evidence="1" id="KW-0472">Membrane</keyword>
<dbReference type="AlphaFoldDB" id="A0A4E9EY02"/>
<keyword evidence="1" id="KW-0812">Transmembrane</keyword>
<dbReference type="WBParaSite" id="Bm14173.1">
    <property type="protein sequence ID" value="Bm14173.1"/>
    <property type="gene ID" value="WBGene00234434"/>
</dbReference>
<evidence type="ECO:0000313" key="2">
    <source>
        <dbReference type="EMBL" id="VIO88760.1"/>
    </source>
</evidence>
<keyword evidence="1" id="KW-1133">Transmembrane helix</keyword>
<dbReference type="EMBL" id="CAAKNF010000196">
    <property type="protein sequence ID" value="VIO88760.1"/>
    <property type="molecule type" value="Genomic_DNA"/>
</dbReference>
<proteinExistence type="predicted"/>
<dbReference type="CTD" id="66058000"/>
<accession>A0A4E9EY02</accession>
<evidence type="ECO:0000313" key="4">
    <source>
        <dbReference type="WBParaSite" id="Bm14173.1"/>
    </source>
</evidence>
<dbReference type="PANTHER" id="PTHR34851:SF3">
    <property type="entry name" value="MARVEL DOMAIN-CONTAINING PROTEIN"/>
    <property type="match status" value="1"/>
</dbReference>
<accession>A0A8L7SRN8</accession>
<reference evidence="4" key="3">
    <citation type="submission" date="2022-04" db="UniProtKB">
        <authorList>
            <consortium name="WormBaseParasite"/>
        </authorList>
    </citation>
    <scope>IDENTIFICATION</scope>
</reference>
<dbReference type="PANTHER" id="PTHR34851">
    <property type="entry name" value="PROTEIN CBG05235-RELATED"/>
    <property type="match status" value="1"/>
</dbReference>
<keyword evidence="3" id="KW-1185">Reference proteome</keyword>
<feature type="transmembrane region" description="Helical" evidence="1">
    <location>
        <begin position="153"/>
        <end position="170"/>
    </location>
</feature>
<dbReference type="OrthoDB" id="5839465at2759"/>
<reference evidence="2" key="2">
    <citation type="submission" date="2019-04" db="EMBL/GenBank/DDBJ databases">
        <authorList>
            <person name="Howe K."/>
            <person name="Paulini M."/>
            <person name="Williams G."/>
        </authorList>
    </citation>
    <scope>NUCLEOTIDE SEQUENCE [LARGE SCALE GENOMIC DNA]</scope>
    <source>
        <strain evidence="2">FR3</strain>
    </source>
</reference>
<feature type="transmembrane region" description="Helical" evidence="1">
    <location>
        <begin position="127"/>
        <end position="147"/>
    </location>
</feature>
<dbReference type="GeneID" id="66058000"/>
<gene>
    <name evidence="2" type="primary">Bm14173</name>
    <name evidence="2" type="ORF">BM_BM14173</name>
</gene>
<feature type="transmembrane region" description="Helical" evidence="1">
    <location>
        <begin position="92"/>
        <end position="115"/>
    </location>
</feature>
<organism evidence="2">
    <name type="scientific">Brugia malayi</name>
    <name type="common">Filarial nematode worm</name>
    <dbReference type="NCBI Taxonomy" id="6279"/>
    <lineage>
        <taxon>Eukaryota</taxon>
        <taxon>Metazoa</taxon>
        <taxon>Ecdysozoa</taxon>
        <taxon>Nematoda</taxon>
        <taxon>Chromadorea</taxon>
        <taxon>Rhabditida</taxon>
        <taxon>Spirurina</taxon>
        <taxon>Spiruromorpha</taxon>
        <taxon>Filarioidea</taxon>
        <taxon>Onchocercidae</taxon>
        <taxon>Brugia</taxon>
    </lineage>
</organism>
<dbReference type="KEGG" id="bmy:BM_BM14173"/>
<dbReference type="RefSeq" id="XP_042931096.1">
    <property type="nucleotide sequence ID" value="XM_043075162.1"/>
</dbReference>
<sequence>MDAIKIIAQCGISVNKVAFFYFSDKLSVISLHRGWNLLAEQKQLALLMTATSDRCCCGLLHIKHGTITIGACSLLSTLINGLLFWFDINRMSHHFCIEFCLVLIDVFSVISLFYGILHMRPNFLKPYVYFTLAWCVALVLLFILSLVELINGGQLSVNIAVSVAEIFNLAQFGNILRNSSELLTIFSLIGLLLSIALNIWFLCVIFEYYQWLTIQTTKPLHFNNHSLAPRL</sequence>
<reference evidence="3" key="1">
    <citation type="journal article" date="2007" name="Science">
        <title>Draft genome of the filarial nematode parasite Brugia malayi.</title>
        <authorList>
            <person name="Ghedin E."/>
            <person name="Wang S."/>
            <person name="Spiro D."/>
            <person name="Caler E."/>
            <person name="Zhao Q."/>
            <person name="Crabtree J."/>
            <person name="Allen J.E."/>
            <person name="Delcher A.L."/>
            <person name="Guiliano D.B."/>
            <person name="Miranda-Saavedra D."/>
            <person name="Angiuoli S.V."/>
            <person name="Creasy T."/>
            <person name="Amedeo P."/>
            <person name="Haas B."/>
            <person name="El-Sayed N.M."/>
            <person name="Wortman J.R."/>
            <person name="Feldblyum T."/>
            <person name="Tallon L."/>
            <person name="Schatz M."/>
            <person name="Shumway M."/>
            <person name="Koo H."/>
            <person name="Salzberg S.L."/>
            <person name="Schobel S."/>
            <person name="Pertea M."/>
            <person name="Pop M."/>
            <person name="White O."/>
            <person name="Barton G.J."/>
            <person name="Carlow C.K."/>
            <person name="Crawford M.J."/>
            <person name="Daub J."/>
            <person name="Dimmic M.W."/>
            <person name="Estes C.F."/>
            <person name="Foster J.M."/>
            <person name="Ganatra M."/>
            <person name="Gregory W.F."/>
            <person name="Johnson N.M."/>
            <person name="Jin J."/>
            <person name="Komuniecki R."/>
            <person name="Korf I."/>
            <person name="Kumar S."/>
            <person name="Laney S."/>
            <person name="Li B.W."/>
            <person name="Li W."/>
            <person name="Lindblom T.H."/>
            <person name="Lustigman S."/>
            <person name="Ma D."/>
            <person name="Maina C.V."/>
            <person name="Martin D.M."/>
            <person name="McCarter J.P."/>
            <person name="McReynolds L."/>
            <person name="Mitreva M."/>
            <person name="Nutman T.B."/>
            <person name="Parkinson J."/>
            <person name="Peregrin-Alvarez J.M."/>
            <person name="Poole C."/>
            <person name="Ren Q."/>
            <person name="Saunders L."/>
            <person name="Sluder A.E."/>
            <person name="Smith K."/>
            <person name="Stanke M."/>
            <person name="Unnasch T.R."/>
            <person name="Ware J."/>
            <person name="Wei A.D."/>
            <person name="Weil G."/>
            <person name="Williams D.J."/>
            <person name="Zhang Y."/>
            <person name="Williams S.A."/>
            <person name="Fraser-Liggett C."/>
            <person name="Slatko B."/>
            <person name="Blaxter M.L."/>
            <person name="Scott A.L."/>
        </authorList>
    </citation>
    <scope>NUCLEOTIDE SEQUENCE</scope>
    <source>
        <strain evidence="3">FR3</strain>
    </source>
</reference>
<evidence type="ECO:0000313" key="3">
    <source>
        <dbReference type="Proteomes" id="UP000006672"/>
    </source>
</evidence>
<feature type="transmembrane region" description="Helical" evidence="1">
    <location>
        <begin position="182"/>
        <end position="209"/>
    </location>
</feature>
<protein>
    <submittedName>
        <fullName evidence="2 4">Uncharacterized protein</fullName>
    </submittedName>
</protein>
<dbReference type="Proteomes" id="UP000006672">
    <property type="component" value="Unassembled WGS sequence"/>
</dbReference>
<feature type="transmembrane region" description="Helical" evidence="1">
    <location>
        <begin position="67"/>
        <end position="86"/>
    </location>
</feature>